<sequence length="170" mass="19349">MVGGPRRAGRRYDSYSRQDEAPRRPYRSRSRSVERQGRSERSRSPHGNRRGGADGTAIDSYNSPEKVRRRPRSPDEETKDRLGRGKSESSEEDRGRRPTRDEAAPNGGDEDEMMRQMMGFTSFDTTKEKKVLGKNVGGVAKVKPSGFRQYMNRSGGFNRELSPPPTERKR</sequence>
<dbReference type="GO" id="GO:0006397">
    <property type="term" value="P:mRNA processing"/>
    <property type="evidence" value="ECO:0007669"/>
    <property type="project" value="UniProtKB-KW"/>
</dbReference>
<dbReference type="GO" id="GO:0071011">
    <property type="term" value="C:precatalytic spliceosome"/>
    <property type="evidence" value="ECO:0007669"/>
    <property type="project" value="TreeGrafter"/>
</dbReference>
<comment type="subcellular location">
    <subcellularLocation>
        <location evidence="2">Nucleus</location>
    </subcellularLocation>
</comment>
<comment type="caution">
    <text evidence="10">The sequence shown here is derived from an EMBL/GenBank/DDBJ whole genome shotgun (WGS) entry which is preliminary data.</text>
</comment>
<comment type="function">
    <text evidence="1">May play a role in mRNA splicing.</text>
</comment>
<keyword evidence="11" id="KW-1185">Reference proteome</keyword>
<evidence type="ECO:0000256" key="8">
    <source>
        <dbReference type="SAM" id="MobiDB-lite"/>
    </source>
</evidence>
<dbReference type="InterPro" id="IPR013957">
    <property type="entry name" value="SNRNP27"/>
</dbReference>
<dbReference type="Proteomes" id="UP000761534">
    <property type="component" value="Unassembled WGS sequence"/>
</dbReference>
<evidence type="ECO:0000256" key="1">
    <source>
        <dbReference type="ARBA" id="ARBA00003632"/>
    </source>
</evidence>
<comment type="subunit">
    <text evidence="4">Part of a tri-snRNP complex.</text>
</comment>
<proteinExistence type="inferred from homology"/>
<dbReference type="AlphaFoldDB" id="A0A642V430"/>
<organism evidence="10 11">
    <name type="scientific">Trichomonascus ciferrii</name>
    <dbReference type="NCBI Taxonomy" id="44093"/>
    <lineage>
        <taxon>Eukaryota</taxon>
        <taxon>Fungi</taxon>
        <taxon>Dikarya</taxon>
        <taxon>Ascomycota</taxon>
        <taxon>Saccharomycotina</taxon>
        <taxon>Dipodascomycetes</taxon>
        <taxon>Dipodascales</taxon>
        <taxon>Trichomonascaceae</taxon>
        <taxon>Trichomonascus</taxon>
        <taxon>Trichomonascus ciferrii complex</taxon>
    </lineage>
</organism>
<feature type="compositionally biased region" description="Basic and acidic residues" evidence="8">
    <location>
        <begin position="10"/>
        <end position="23"/>
    </location>
</feature>
<dbReference type="OrthoDB" id="21368at2759"/>
<evidence type="ECO:0000256" key="2">
    <source>
        <dbReference type="ARBA" id="ARBA00004123"/>
    </source>
</evidence>
<dbReference type="PANTHER" id="PTHR31077:SF1">
    <property type="entry name" value="U4_U6.U5 SMALL NUCLEAR RIBONUCLEOPROTEIN 27 KDA PROTEIN"/>
    <property type="match status" value="1"/>
</dbReference>
<feature type="region of interest" description="Disordered" evidence="8">
    <location>
        <begin position="147"/>
        <end position="170"/>
    </location>
</feature>
<keyword evidence="6" id="KW-0508">mRNA splicing</keyword>
<accession>A0A642V430</accession>
<feature type="region of interest" description="Disordered" evidence="8">
    <location>
        <begin position="1"/>
        <end position="126"/>
    </location>
</feature>
<keyword evidence="5" id="KW-0507">mRNA processing</keyword>
<evidence type="ECO:0000256" key="7">
    <source>
        <dbReference type="ARBA" id="ARBA00023242"/>
    </source>
</evidence>
<evidence type="ECO:0000259" key="9">
    <source>
        <dbReference type="Pfam" id="PF08648"/>
    </source>
</evidence>
<keyword evidence="7" id="KW-0539">Nucleus</keyword>
<comment type="similarity">
    <text evidence="3">Belongs to the SNUT3 family.</text>
</comment>
<evidence type="ECO:0000256" key="6">
    <source>
        <dbReference type="ARBA" id="ARBA00023187"/>
    </source>
</evidence>
<name>A0A642V430_9ASCO</name>
<dbReference type="PANTHER" id="PTHR31077">
    <property type="entry name" value="U4/U6.U5 SMALL NUCLEAR RIBONUCLEOPROTEIN 27 KDA PROTEIN"/>
    <property type="match status" value="1"/>
</dbReference>
<dbReference type="GO" id="GO:0008380">
    <property type="term" value="P:RNA splicing"/>
    <property type="evidence" value="ECO:0007669"/>
    <property type="project" value="UniProtKB-KW"/>
</dbReference>
<feature type="compositionally biased region" description="Basic and acidic residues" evidence="8">
    <location>
        <begin position="31"/>
        <end position="43"/>
    </location>
</feature>
<gene>
    <name evidence="10" type="ORF">TRICI_003098</name>
</gene>
<dbReference type="VEuPathDB" id="FungiDB:TRICI_003098"/>
<evidence type="ECO:0000313" key="10">
    <source>
        <dbReference type="EMBL" id="KAA8913816.1"/>
    </source>
</evidence>
<evidence type="ECO:0000256" key="4">
    <source>
        <dbReference type="ARBA" id="ARBA00011825"/>
    </source>
</evidence>
<dbReference type="EMBL" id="SWFS01000218">
    <property type="protein sequence ID" value="KAA8913816.1"/>
    <property type="molecule type" value="Genomic_DNA"/>
</dbReference>
<reference evidence="10" key="1">
    <citation type="journal article" date="2019" name="G3 (Bethesda)">
        <title>Genome Assemblies of Two Rare Opportunistic Yeast Pathogens: Diutina rugosa (syn. Candida rugosa) and Trichomonascus ciferrii (syn. Candida ciferrii).</title>
        <authorList>
            <person name="Mixao V."/>
            <person name="Saus E."/>
            <person name="Hansen A.P."/>
            <person name="Lass-Florl C."/>
            <person name="Gabaldon T."/>
        </authorList>
    </citation>
    <scope>NUCLEOTIDE SEQUENCE</scope>
    <source>
        <strain evidence="10">CBS 4856</strain>
    </source>
</reference>
<feature type="compositionally biased region" description="Basic and acidic residues" evidence="8">
    <location>
        <begin position="72"/>
        <end position="103"/>
    </location>
</feature>
<evidence type="ECO:0000256" key="5">
    <source>
        <dbReference type="ARBA" id="ARBA00022664"/>
    </source>
</evidence>
<dbReference type="Pfam" id="PF08648">
    <property type="entry name" value="SNRNP27"/>
    <property type="match status" value="1"/>
</dbReference>
<evidence type="ECO:0000256" key="3">
    <source>
        <dbReference type="ARBA" id="ARBA00008218"/>
    </source>
</evidence>
<protein>
    <recommendedName>
        <fullName evidence="9">U4/U6.U5 small nuclear ribonucleoprotein 27kDa protein domain-containing protein</fullName>
    </recommendedName>
</protein>
<evidence type="ECO:0000313" key="11">
    <source>
        <dbReference type="Proteomes" id="UP000761534"/>
    </source>
</evidence>
<feature type="domain" description="U4/U6.U5 small nuclear ribonucleoprotein 27kDa protein" evidence="9">
    <location>
        <begin position="109"/>
        <end position="163"/>
    </location>
</feature>